<evidence type="ECO:0000256" key="1">
    <source>
        <dbReference type="SAM" id="Coils"/>
    </source>
</evidence>
<evidence type="ECO:0000256" key="2">
    <source>
        <dbReference type="SAM" id="MobiDB-lite"/>
    </source>
</evidence>
<feature type="region of interest" description="Disordered" evidence="2">
    <location>
        <begin position="26"/>
        <end position="46"/>
    </location>
</feature>
<feature type="coiled-coil region" evidence="1">
    <location>
        <begin position="365"/>
        <end position="392"/>
    </location>
</feature>
<protein>
    <submittedName>
        <fullName evidence="3">Uncharacterized protein</fullName>
    </submittedName>
</protein>
<accession>A0A2G2X4P6</accession>
<organism evidence="3 4">
    <name type="scientific">Capsicum baccatum</name>
    <name type="common">Peruvian pepper</name>
    <dbReference type="NCBI Taxonomy" id="33114"/>
    <lineage>
        <taxon>Eukaryota</taxon>
        <taxon>Viridiplantae</taxon>
        <taxon>Streptophyta</taxon>
        <taxon>Embryophyta</taxon>
        <taxon>Tracheophyta</taxon>
        <taxon>Spermatophyta</taxon>
        <taxon>Magnoliopsida</taxon>
        <taxon>eudicotyledons</taxon>
        <taxon>Gunneridae</taxon>
        <taxon>Pentapetalae</taxon>
        <taxon>asterids</taxon>
        <taxon>lamiids</taxon>
        <taxon>Solanales</taxon>
        <taxon>Solanaceae</taxon>
        <taxon>Solanoideae</taxon>
        <taxon>Capsiceae</taxon>
        <taxon>Capsicum</taxon>
    </lineage>
</organism>
<dbReference type="AlphaFoldDB" id="A0A2G2X4P6"/>
<reference evidence="3 4" key="1">
    <citation type="journal article" date="2017" name="Genome Biol.">
        <title>New reference genome sequences of hot pepper reveal the massive evolution of plant disease-resistance genes by retroduplication.</title>
        <authorList>
            <person name="Kim S."/>
            <person name="Park J."/>
            <person name="Yeom S.I."/>
            <person name="Kim Y.M."/>
            <person name="Seo E."/>
            <person name="Kim K.T."/>
            <person name="Kim M.S."/>
            <person name="Lee J.M."/>
            <person name="Cheong K."/>
            <person name="Shin H.S."/>
            <person name="Kim S.B."/>
            <person name="Han K."/>
            <person name="Lee J."/>
            <person name="Park M."/>
            <person name="Lee H.A."/>
            <person name="Lee H.Y."/>
            <person name="Lee Y."/>
            <person name="Oh S."/>
            <person name="Lee J.H."/>
            <person name="Choi E."/>
            <person name="Choi E."/>
            <person name="Lee S.E."/>
            <person name="Jeon J."/>
            <person name="Kim H."/>
            <person name="Choi G."/>
            <person name="Song H."/>
            <person name="Lee J."/>
            <person name="Lee S.C."/>
            <person name="Kwon J.K."/>
            <person name="Lee H.Y."/>
            <person name="Koo N."/>
            <person name="Hong Y."/>
            <person name="Kim R.W."/>
            <person name="Kang W.H."/>
            <person name="Huh J.H."/>
            <person name="Kang B.C."/>
            <person name="Yang T.J."/>
            <person name="Lee Y.H."/>
            <person name="Bennetzen J.L."/>
            <person name="Choi D."/>
        </authorList>
    </citation>
    <scope>NUCLEOTIDE SEQUENCE [LARGE SCALE GENOMIC DNA]</scope>
    <source>
        <strain evidence="4">cv. PBC81</strain>
    </source>
</reference>
<keyword evidence="1" id="KW-0175">Coiled coil</keyword>
<dbReference type="EMBL" id="MLFT02000003">
    <property type="protein sequence ID" value="PHT52475.1"/>
    <property type="molecule type" value="Genomic_DNA"/>
</dbReference>
<gene>
    <name evidence="3" type="ORF">CQW23_06937</name>
</gene>
<dbReference type="Proteomes" id="UP000224567">
    <property type="component" value="Unassembled WGS sequence"/>
</dbReference>
<comment type="caution">
    <text evidence="3">The sequence shown here is derived from an EMBL/GenBank/DDBJ whole genome shotgun (WGS) entry which is preliminary data.</text>
</comment>
<keyword evidence="4" id="KW-1185">Reference proteome</keyword>
<evidence type="ECO:0000313" key="3">
    <source>
        <dbReference type="EMBL" id="PHT52475.1"/>
    </source>
</evidence>
<sequence>MDDNECNYQLRAILHDVFGLENGDSLHGNKDSYGGSAEGPDRYLDTDDEDLQNLADVETNRFYQSVQDKDLSVSDGEEYLYGEDDFEEEEGPMHDDSYTEEQYTAGPVKGIHFRCVKSVLVFYKEYSRLTGFGVVKKSAKNEVGQLKEFSRTMKRSLVAYDIAGLRPSKSIRLLEVEDEGPERMRFVHIEGPRSTETDLCINTHPTEMLGDGDLDTMMYTRKDKAVNVGVAAGDEAVEVVEKVGCVVEEEVEEMMQTNDGVNHINSKKKFIVVAVVKDMKPTEESSDGVQRDAKQVFKVMSELDEQMRRSQDRLEFMMIQISATEERFKMKMSNPPNNPYGLTLRMPCLNTEFVVVGVSYANLEAADLRRDVEHLRGLVDTLSRENNEIQRKIHYIRQRLFQHMGKIDGGDRNDGLW</sequence>
<evidence type="ECO:0000313" key="4">
    <source>
        <dbReference type="Proteomes" id="UP000224567"/>
    </source>
</evidence>
<reference evidence="4" key="2">
    <citation type="journal article" date="2017" name="J. Anim. Genet.">
        <title>Multiple reference genome sequences of hot pepper reveal the massive evolution of plant disease resistance genes by retroduplication.</title>
        <authorList>
            <person name="Kim S."/>
            <person name="Park J."/>
            <person name="Yeom S.-I."/>
            <person name="Kim Y.-M."/>
            <person name="Seo E."/>
            <person name="Kim K.-T."/>
            <person name="Kim M.-S."/>
            <person name="Lee J.M."/>
            <person name="Cheong K."/>
            <person name="Shin H.-S."/>
            <person name="Kim S.-B."/>
            <person name="Han K."/>
            <person name="Lee J."/>
            <person name="Park M."/>
            <person name="Lee H.-A."/>
            <person name="Lee H.-Y."/>
            <person name="Lee Y."/>
            <person name="Oh S."/>
            <person name="Lee J.H."/>
            <person name="Choi E."/>
            <person name="Choi E."/>
            <person name="Lee S.E."/>
            <person name="Jeon J."/>
            <person name="Kim H."/>
            <person name="Choi G."/>
            <person name="Song H."/>
            <person name="Lee J."/>
            <person name="Lee S.-C."/>
            <person name="Kwon J.-K."/>
            <person name="Lee H.-Y."/>
            <person name="Koo N."/>
            <person name="Hong Y."/>
            <person name="Kim R.W."/>
            <person name="Kang W.-H."/>
            <person name="Huh J.H."/>
            <person name="Kang B.-C."/>
            <person name="Yang T.-J."/>
            <person name="Lee Y.-H."/>
            <person name="Bennetzen J.L."/>
            <person name="Choi D."/>
        </authorList>
    </citation>
    <scope>NUCLEOTIDE SEQUENCE [LARGE SCALE GENOMIC DNA]</scope>
    <source>
        <strain evidence="4">cv. PBC81</strain>
    </source>
</reference>
<proteinExistence type="predicted"/>
<name>A0A2G2X4P6_CAPBA</name>